<evidence type="ECO:0000256" key="4">
    <source>
        <dbReference type="ARBA" id="ARBA00022692"/>
    </source>
</evidence>
<keyword evidence="7 10" id="KW-0443">Lipid metabolism</keyword>
<dbReference type="GO" id="GO:0034626">
    <property type="term" value="P:fatty acid elongation, polyunsaturated fatty acid"/>
    <property type="evidence" value="ECO:0007669"/>
    <property type="project" value="TreeGrafter"/>
</dbReference>
<evidence type="ECO:0000256" key="8">
    <source>
        <dbReference type="ARBA" id="ARBA00023136"/>
    </source>
</evidence>
<evidence type="ECO:0000313" key="13">
    <source>
        <dbReference type="Proteomes" id="UP000887116"/>
    </source>
</evidence>
<feature type="transmembrane region" description="Helical" evidence="10">
    <location>
        <begin position="116"/>
        <end position="134"/>
    </location>
</feature>
<feature type="transmembrane region" description="Helical" evidence="10">
    <location>
        <begin position="204"/>
        <end position="225"/>
    </location>
</feature>
<protein>
    <recommendedName>
        <fullName evidence="10">Elongation of very long chain fatty acids protein</fullName>
        <ecNumber evidence="10">2.3.1.199</ecNumber>
    </recommendedName>
    <alternativeName>
        <fullName evidence="10">Very-long-chain 3-oxoacyl-CoA synthase</fullName>
    </alternativeName>
</protein>
<feature type="transmembrane region" description="Helical" evidence="10">
    <location>
        <begin position="231"/>
        <end position="254"/>
    </location>
</feature>
<evidence type="ECO:0000256" key="5">
    <source>
        <dbReference type="ARBA" id="ARBA00022832"/>
    </source>
</evidence>
<comment type="catalytic activity">
    <reaction evidence="10">
        <text>a very-long-chain acyl-CoA + malonyl-CoA + H(+) = a very-long-chain 3-oxoacyl-CoA + CO2 + CoA</text>
        <dbReference type="Rhea" id="RHEA:32727"/>
        <dbReference type="ChEBI" id="CHEBI:15378"/>
        <dbReference type="ChEBI" id="CHEBI:16526"/>
        <dbReference type="ChEBI" id="CHEBI:57287"/>
        <dbReference type="ChEBI" id="CHEBI:57384"/>
        <dbReference type="ChEBI" id="CHEBI:90725"/>
        <dbReference type="ChEBI" id="CHEBI:90736"/>
        <dbReference type="EC" id="2.3.1.199"/>
    </reaction>
</comment>
<keyword evidence="5 10" id="KW-0276">Fatty acid metabolism</keyword>
<keyword evidence="3 10" id="KW-0808">Transferase</keyword>
<keyword evidence="6 10" id="KW-1133">Transmembrane helix</keyword>
<dbReference type="OrthoDB" id="6416940at2759"/>
<dbReference type="GO" id="GO:0009922">
    <property type="term" value="F:fatty acid elongase activity"/>
    <property type="evidence" value="ECO:0007669"/>
    <property type="project" value="UniProtKB-EC"/>
</dbReference>
<evidence type="ECO:0000256" key="2">
    <source>
        <dbReference type="ARBA" id="ARBA00022516"/>
    </source>
</evidence>
<dbReference type="EMBL" id="BMAO01017310">
    <property type="protein sequence ID" value="GFR14772.1"/>
    <property type="molecule type" value="Genomic_DNA"/>
</dbReference>
<feature type="transmembrane region" description="Helical" evidence="10">
    <location>
        <begin position="169"/>
        <end position="192"/>
    </location>
</feature>
<comment type="similarity">
    <text evidence="10">Belongs to the ELO family.</text>
</comment>
<feature type="transmembrane region" description="Helical" evidence="10">
    <location>
        <begin position="146"/>
        <end position="163"/>
    </location>
</feature>
<dbReference type="InterPro" id="IPR002076">
    <property type="entry name" value="ELO_fam"/>
</dbReference>
<feature type="compositionally biased region" description="Basic and acidic residues" evidence="11">
    <location>
        <begin position="291"/>
        <end position="300"/>
    </location>
</feature>
<dbReference type="GO" id="GO:0030148">
    <property type="term" value="P:sphingolipid biosynthetic process"/>
    <property type="evidence" value="ECO:0007669"/>
    <property type="project" value="TreeGrafter"/>
</dbReference>
<evidence type="ECO:0000256" key="10">
    <source>
        <dbReference type="RuleBase" id="RU361115"/>
    </source>
</evidence>
<dbReference type="PANTHER" id="PTHR11157">
    <property type="entry name" value="FATTY ACID ACYL TRANSFERASE-RELATED"/>
    <property type="match status" value="1"/>
</dbReference>
<dbReference type="GO" id="GO:0042761">
    <property type="term" value="P:very long-chain fatty acid biosynthetic process"/>
    <property type="evidence" value="ECO:0007669"/>
    <property type="project" value="TreeGrafter"/>
</dbReference>
<evidence type="ECO:0000256" key="9">
    <source>
        <dbReference type="ARBA" id="ARBA00023160"/>
    </source>
</evidence>
<feature type="transmembrane region" description="Helical" evidence="10">
    <location>
        <begin position="33"/>
        <end position="50"/>
    </location>
</feature>
<reference evidence="12" key="1">
    <citation type="submission" date="2020-07" db="EMBL/GenBank/DDBJ databases">
        <title>Multicomponent nature underlies the extraordinary mechanical properties of spider dragline silk.</title>
        <authorList>
            <person name="Kono N."/>
            <person name="Nakamura H."/>
            <person name="Mori M."/>
            <person name="Yoshida Y."/>
            <person name="Ohtoshi R."/>
            <person name="Malay A.D."/>
            <person name="Moran D.A.P."/>
            <person name="Tomita M."/>
            <person name="Numata K."/>
            <person name="Arakawa K."/>
        </authorList>
    </citation>
    <scope>NUCLEOTIDE SEQUENCE</scope>
</reference>
<keyword evidence="2 10" id="KW-0444">Lipid biosynthesis</keyword>
<evidence type="ECO:0000256" key="11">
    <source>
        <dbReference type="SAM" id="MobiDB-lite"/>
    </source>
</evidence>
<gene>
    <name evidence="12" type="primary">AAEL008004</name>
    <name evidence="12" type="ORF">TNCT_18851</name>
</gene>
<dbReference type="GO" id="GO:0019367">
    <property type="term" value="P:fatty acid elongation, saturated fatty acid"/>
    <property type="evidence" value="ECO:0007669"/>
    <property type="project" value="TreeGrafter"/>
</dbReference>
<dbReference type="Pfam" id="PF01151">
    <property type="entry name" value="ELO"/>
    <property type="match status" value="1"/>
</dbReference>
<keyword evidence="4 10" id="KW-0812">Transmembrane</keyword>
<feature type="region of interest" description="Disordered" evidence="11">
    <location>
        <begin position="282"/>
        <end position="302"/>
    </location>
</feature>
<keyword evidence="8 10" id="KW-0472">Membrane</keyword>
<accession>A0A8X6LNG0</accession>
<evidence type="ECO:0000256" key="3">
    <source>
        <dbReference type="ARBA" id="ARBA00022679"/>
    </source>
</evidence>
<organism evidence="12 13">
    <name type="scientific">Trichonephila clavata</name>
    <name type="common">Joro spider</name>
    <name type="synonym">Nephila clavata</name>
    <dbReference type="NCBI Taxonomy" id="2740835"/>
    <lineage>
        <taxon>Eukaryota</taxon>
        <taxon>Metazoa</taxon>
        <taxon>Ecdysozoa</taxon>
        <taxon>Arthropoda</taxon>
        <taxon>Chelicerata</taxon>
        <taxon>Arachnida</taxon>
        <taxon>Araneae</taxon>
        <taxon>Araneomorphae</taxon>
        <taxon>Entelegynae</taxon>
        <taxon>Araneoidea</taxon>
        <taxon>Nephilidae</taxon>
        <taxon>Trichonephila</taxon>
    </lineage>
</organism>
<feature type="transmembrane region" description="Helical" evidence="10">
    <location>
        <begin position="62"/>
        <end position="86"/>
    </location>
</feature>
<comment type="subcellular location">
    <subcellularLocation>
        <location evidence="1">Membrane</location>
        <topology evidence="1">Multi-pass membrane protein</topology>
    </subcellularLocation>
</comment>
<sequence>MLGILQILNNSFQTFLDQGDARVKDWPMMQTPFPGMAMIAAYIYFVKVAGPQFMKKRKPYDLRLVMAIYNFLLVFLNLGLFFGLGWYSYFNGYSLNCQPVDYSYKHEAVRLAQMGYLFYLTKFIEFADTIFFVLRKKDNQISALHVIHHSIVPFSLWFGIKFAPGGYNALFPFLNSFVHVIMYGYYGVAALGEKYKKYLVWKKYMTYLQLAQFVCVLIYAVSLMVNKCNISMAFIAMNFIHALLFLGLFLNFFIQNYTRKSNAKPNPTLASSEKARLYSKNHSIPPGIEASDPKTIRETSENGFTKQTVSEIELFNYRVKIHKCIKEENCKLGCRSPVQNSVENFTTESISQNGYPEQIKEKAQ</sequence>
<proteinExistence type="inferred from homology"/>
<dbReference type="GO" id="GO:0005789">
    <property type="term" value="C:endoplasmic reticulum membrane"/>
    <property type="evidence" value="ECO:0007669"/>
    <property type="project" value="TreeGrafter"/>
</dbReference>
<keyword evidence="13" id="KW-1185">Reference proteome</keyword>
<dbReference type="Proteomes" id="UP000887116">
    <property type="component" value="Unassembled WGS sequence"/>
</dbReference>
<evidence type="ECO:0000256" key="7">
    <source>
        <dbReference type="ARBA" id="ARBA00023098"/>
    </source>
</evidence>
<evidence type="ECO:0000256" key="1">
    <source>
        <dbReference type="ARBA" id="ARBA00004141"/>
    </source>
</evidence>
<dbReference type="EC" id="2.3.1.199" evidence="10"/>
<keyword evidence="9 10" id="KW-0275">Fatty acid biosynthesis</keyword>
<dbReference type="PANTHER" id="PTHR11157:SF69">
    <property type="entry name" value="ELONGATION OF VERY LONG CHAIN FATTY ACIDS PROTEIN 7"/>
    <property type="match status" value="1"/>
</dbReference>
<evidence type="ECO:0000256" key="6">
    <source>
        <dbReference type="ARBA" id="ARBA00022989"/>
    </source>
</evidence>
<dbReference type="GO" id="GO:0034625">
    <property type="term" value="P:fatty acid elongation, monounsaturated fatty acid"/>
    <property type="evidence" value="ECO:0007669"/>
    <property type="project" value="TreeGrafter"/>
</dbReference>
<dbReference type="AlphaFoldDB" id="A0A8X6LNG0"/>
<name>A0A8X6LNG0_TRICU</name>
<comment type="caution">
    <text evidence="12">The sequence shown here is derived from an EMBL/GenBank/DDBJ whole genome shotgun (WGS) entry which is preliminary data.</text>
</comment>
<evidence type="ECO:0000313" key="12">
    <source>
        <dbReference type="EMBL" id="GFR14772.1"/>
    </source>
</evidence>